<name>B7CDB9_9FIRM</name>
<feature type="region of interest" description="Disordered" evidence="1">
    <location>
        <begin position="348"/>
        <end position="374"/>
    </location>
</feature>
<keyword evidence="3" id="KW-1185">Reference proteome</keyword>
<evidence type="ECO:0000256" key="1">
    <source>
        <dbReference type="SAM" id="MobiDB-lite"/>
    </source>
</evidence>
<sequence>MARQFLQQNNLHNVVGRIEYIRGDTGKQEYMMAYYSTMTDEEWKDLAHYNQERFKSNKKGFNKNKKCSAIEARELILHIPHEYANRDPNELAKLVGDDFKRKFGTDCCLAIHWNKSKTNYHIHLIYSERVRENKVTSRNMYYDAEWKKCKKADAVNVVHKGDVISKWSDKDTRFKQKSYIQDVIKPYYASKFKLEMYKDDGLHLKEQKEYKINPTSSIEYIELHDKIVEYNKNVRTWNNMVDDVLERSPEYCVLHPSDHNTVVNKSKMNLPPTKKHEYTQFIDVVMKPAVTAHKEQRKHHKEYLKYMIERVKEALNALVERFKLNASKQSTTSNISMKNYKQITKQKPFKPQMKKKTNKDISKFIKHQSDFERD</sequence>
<dbReference type="RefSeq" id="WP_003865980.1">
    <property type="nucleotide sequence ID" value="NZ_DS996848.1"/>
</dbReference>
<feature type="compositionally biased region" description="Basic and acidic residues" evidence="1">
    <location>
        <begin position="358"/>
        <end position="374"/>
    </location>
</feature>
<gene>
    <name evidence="2" type="ORF">EUBIFOR_02202</name>
</gene>
<organism evidence="2 3">
    <name type="scientific">Holdemanella biformis DSM 3989</name>
    <dbReference type="NCBI Taxonomy" id="518637"/>
    <lineage>
        <taxon>Bacteria</taxon>
        <taxon>Bacillati</taxon>
        <taxon>Bacillota</taxon>
        <taxon>Erysipelotrichia</taxon>
        <taxon>Erysipelotrichales</taxon>
        <taxon>Erysipelotrichaceae</taxon>
        <taxon>Holdemanella</taxon>
    </lineage>
</organism>
<dbReference type="HOGENOM" id="CLU_739210_0_0_9"/>
<evidence type="ECO:0000313" key="3">
    <source>
        <dbReference type="Proteomes" id="UP000004315"/>
    </source>
</evidence>
<evidence type="ECO:0000313" key="2">
    <source>
        <dbReference type="EMBL" id="EEC89244.1"/>
    </source>
</evidence>
<evidence type="ECO:0008006" key="4">
    <source>
        <dbReference type="Google" id="ProtNLM"/>
    </source>
</evidence>
<dbReference type="OrthoDB" id="1651392at2"/>
<proteinExistence type="predicted"/>
<dbReference type="EMBL" id="ABYT01000113">
    <property type="protein sequence ID" value="EEC89244.1"/>
    <property type="molecule type" value="Genomic_DNA"/>
</dbReference>
<protein>
    <recommendedName>
        <fullName evidence="4">MobA/MobL family protein</fullName>
    </recommendedName>
</protein>
<dbReference type="eggNOG" id="ENOG502Z7XB">
    <property type="taxonomic scope" value="Bacteria"/>
</dbReference>
<dbReference type="Gene3D" id="3.30.930.30">
    <property type="match status" value="1"/>
</dbReference>
<dbReference type="Proteomes" id="UP000004315">
    <property type="component" value="Unassembled WGS sequence"/>
</dbReference>
<accession>B7CDB9</accession>
<dbReference type="STRING" id="518637.EUBIFOR_02202"/>
<dbReference type="AlphaFoldDB" id="B7CDB9"/>
<reference evidence="2 3" key="1">
    <citation type="submission" date="2008-11" db="EMBL/GenBank/DDBJ databases">
        <title>Draft genome sequence of Eubacterium biforme (DSM 3989).</title>
        <authorList>
            <person name="Sudarsanam P."/>
            <person name="Ley R."/>
            <person name="Guruge J."/>
            <person name="Turnbaugh P.J."/>
            <person name="Mahowald M."/>
            <person name="Liep D."/>
            <person name="Gordon J."/>
        </authorList>
    </citation>
    <scope>NUCLEOTIDE SEQUENCE [LARGE SCALE GENOMIC DNA]</scope>
    <source>
        <strain evidence="2 3">DSM 3989</strain>
    </source>
</reference>
<comment type="caution">
    <text evidence="2">The sequence shown here is derived from an EMBL/GenBank/DDBJ whole genome shotgun (WGS) entry which is preliminary data.</text>
</comment>